<evidence type="ECO:0000313" key="3">
    <source>
        <dbReference type="Proteomes" id="UP001156641"/>
    </source>
</evidence>
<organism evidence="2 3">
    <name type="scientific">Acidocella aquatica</name>
    <dbReference type="NCBI Taxonomy" id="1922313"/>
    <lineage>
        <taxon>Bacteria</taxon>
        <taxon>Pseudomonadati</taxon>
        <taxon>Pseudomonadota</taxon>
        <taxon>Alphaproteobacteria</taxon>
        <taxon>Acetobacterales</taxon>
        <taxon>Acidocellaceae</taxon>
        <taxon>Acidocella</taxon>
    </lineage>
</organism>
<dbReference type="EMBL" id="BSOS01000057">
    <property type="protein sequence ID" value="GLR67119.1"/>
    <property type="molecule type" value="Genomic_DNA"/>
</dbReference>
<sequence length="94" mass="10505">MERIPDPRGRQGRDYRLWSILGLILVSMLCGRRGMKAAFHLGRSLTREQKRQLGFMRDPTPCHATLTETLRVLDALAVADILGAVVMADNGDDL</sequence>
<dbReference type="Proteomes" id="UP001156641">
    <property type="component" value="Unassembled WGS sequence"/>
</dbReference>
<gene>
    <name evidence="2" type="ORF">GCM10010909_18000</name>
</gene>
<evidence type="ECO:0000259" key="1">
    <source>
        <dbReference type="Pfam" id="PF13808"/>
    </source>
</evidence>
<name>A0ABQ6A3R0_9PROT</name>
<dbReference type="InterPro" id="IPR032806">
    <property type="entry name" value="YbfD_N"/>
</dbReference>
<protein>
    <recommendedName>
        <fullName evidence="1">H repeat-associated protein N-terminal domain-containing protein</fullName>
    </recommendedName>
</protein>
<reference evidence="3" key="1">
    <citation type="journal article" date="2019" name="Int. J. Syst. Evol. Microbiol.">
        <title>The Global Catalogue of Microorganisms (GCM) 10K type strain sequencing project: providing services to taxonomists for standard genome sequencing and annotation.</title>
        <authorList>
            <consortium name="The Broad Institute Genomics Platform"/>
            <consortium name="The Broad Institute Genome Sequencing Center for Infectious Disease"/>
            <person name="Wu L."/>
            <person name="Ma J."/>
        </authorList>
    </citation>
    <scope>NUCLEOTIDE SEQUENCE [LARGE SCALE GENOMIC DNA]</scope>
    <source>
        <strain evidence="3">NBRC 112502</strain>
    </source>
</reference>
<comment type="caution">
    <text evidence="2">The sequence shown here is derived from an EMBL/GenBank/DDBJ whole genome shotgun (WGS) entry which is preliminary data.</text>
</comment>
<proteinExistence type="predicted"/>
<evidence type="ECO:0000313" key="2">
    <source>
        <dbReference type="EMBL" id="GLR67119.1"/>
    </source>
</evidence>
<accession>A0ABQ6A3R0</accession>
<dbReference type="Pfam" id="PF13808">
    <property type="entry name" value="DDE_Tnp_1_assoc"/>
    <property type="match status" value="1"/>
</dbReference>
<feature type="domain" description="H repeat-associated protein N-terminal" evidence="1">
    <location>
        <begin position="2"/>
        <end position="82"/>
    </location>
</feature>
<keyword evidence="3" id="KW-1185">Reference proteome</keyword>